<keyword evidence="3" id="KW-1185">Reference proteome</keyword>
<gene>
    <name evidence="2" type="ORF">ABG768_023600</name>
</gene>
<protein>
    <submittedName>
        <fullName evidence="2">Uncharacterized protein</fullName>
    </submittedName>
</protein>
<accession>A0AAW2AHJ1</accession>
<feature type="compositionally biased region" description="Basic and acidic residues" evidence="1">
    <location>
        <begin position="79"/>
        <end position="88"/>
    </location>
</feature>
<proteinExistence type="predicted"/>
<dbReference type="Proteomes" id="UP001479290">
    <property type="component" value="Unassembled WGS sequence"/>
</dbReference>
<dbReference type="EMBL" id="JAWDJR010000006">
    <property type="protein sequence ID" value="KAK9972837.1"/>
    <property type="molecule type" value="Genomic_DNA"/>
</dbReference>
<sequence>MKNGRCGGSPFLQPCTKLPQPCRWGAVKQARSSGRARRRTARSLCYRPCARINQDNSLQALNSDLTTIHGDVRSSSSRGGREEKREWG</sequence>
<feature type="region of interest" description="Disordered" evidence="1">
    <location>
        <begin position="69"/>
        <end position="88"/>
    </location>
</feature>
<evidence type="ECO:0000313" key="2">
    <source>
        <dbReference type="EMBL" id="KAK9972837.1"/>
    </source>
</evidence>
<dbReference type="AlphaFoldDB" id="A0AAW2AHJ1"/>
<comment type="caution">
    <text evidence="2">The sequence shown here is derived from an EMBL/GenBank/DDBJ whole genome shotgun (WGS) entry which is preliminary data.</text>
</comment>
<organism evidence="2 3">
    <name type="scientific">Culter alburnus</name>
    <name type="common">Topmouth culter</name>
    <dbReference type="NCBI Taxonomy" id="194366"/>
    <lineage>
        <taxon>Eukaryota</taxon>
        <taxon>Metazoa</taxon>
        <taxon>Chordata</taxon>
        <taxon>Craniata</taxon>
        <taxon>Vertebrata</taxon>
        <taxon>Euteleostomi</taxon>
        <taxon>Actinopterygii</taxon>
        <taxon>Neopterygii</taxon>
        <taxon>Teleostei</taxon>
        <taxon>Ostariophysi</taxon>
        <taxon>Cypriniformes</taxon>
        <taxon>Xenocyprididae</taxon>
        <taxon>Xenocypridinae</taxon>
        <taxon>Culter</taxon>
    </lineage>
</organism>
<reference evidence="2 3" key="1">
    <citation type="submission" date="2024-05" db="EMBL/GenBank/DDBJ databases">
        <title>A high-quality chromosomal-level genome assembly of Topmouth culter (Culter alburnus).</title>
        <authorList>
            <person name="Zhao H."/>
        </authorList>
    </citation>
    <scope>NUCLEOTIDE SEQUENCE [LARGE SCALE GENOMIC DNA]</scope>
    <source>
        <strain evidence="2">CATC2023</strain>
        <tissue evidence="2">Muscle</tissue>
    </source>
</reference>
<evidence type="ECO:0000256" key="1">
    <source>
        <dbReference type="SAM" id="MobiDB-lite"/>
    </source>
</evidence>
<name>A0AAW2AHJ1_CULAL</name>
<evidence type="ECO:0000313" key="3">
    <source>
        <dbReference type="Proteomes" id="UP001479290"/>
    </source>
</evidence>